<feature type="region of interest" description="Disordered" evidence="1">
    <location>
        <begin position="537"/>
        <end position="557"/>
    </location>
</feature>
<accession>A0A0N0GXF8</accession>
<evidence type="ECO:0000256" key="1">
    <source>
        <dbReference type="SAM" id="MobiDB-lite"/>
    </source>
</evidence>
<name>A0A0N0GXF8_9ACTN</name>
<proteinExistence type="predicted"/>
<evidence type="ECO:0000313" key="2">
    <source>
        <dbReference type="EMBL" id="KPC60660.1"/>
    </source>
</evidence>
<dbReference type="EMBL" id="LGKG01000158">
    <property type="protein sequence ID" value="KPC60660.1"/>
    <property type="molecule type" value="Genomic_DNA"/>
</dbReference>
<evidence type="ECO:0000313" key="3">
    <source>
        <dbReference type="Proteomes" id="UP000037982"/>
    </source>
</evidence>
<feature type="compositionally biased region" description="Basic and acidic residues" evidence="1">
    <location>
        <begin position="537"/>
        <end position="550"/>
    </location>
</feature>
<dbReference type="PATRIC" id="fig|66876.3.peg.6242"/>
<sequence>MLWTRHRAAGSRLADHVAAVRRGSARSAGRQGGWAYDPEVTLAAMSQDPAAWGEQFAPWMQGCAEMVEHGRALLAEVRRIRRSGAGMAGSEQVGLVPVVVGADPVGALVARARLGENAGRSTKSKLSQCDAAEWTAVMEEFGLQGVAAYPNFALGSWWMGLLSDDYGDWRQDYLAILDYSFYVEYNVDTAYGDRKDRLKREILSLWDMPDLPADLQARRAHVAADLAYFDTKRRDEADTSDLTTTGLTAWVYHDRDHWRDLKAVDSGIFGHYLSFVPGPAGRDDMMLTGLTNDWVDIGPDLRHQECGQSVLALTRGSLVMDDLLDCYERTVWMLNTQWTDTGSIRAERYAACMETLGTCLWQMGNHRQDPWRYYALTFDLCQAAQERELYAVGQLADCYAQDLTPITPTGTLRVRVPRRSLPFTVGVGSIRHTGTVSLHTAVCTAVETGVLPMATVEQQFIIPWLLRERRISPSAFLTYMDRTYCRRFSQIMRSGYANDFRRPYGEAIGALVMEQWWHGMYFAIGAGSLIEAQPDHVAGDRVNPGERNSRGVDQLGA</sequence>
<dbReference type="Proteomes" id="UP000037982">
    <property type="component" value="Unassembled WGS sequence"/>
</dbReference>
<keyword evidence="3" id="KW-1185">Reference proteome</keyword>
<comment type="caution">
    <text evidence="2">The sequence shown here is derived from an EMBL/GenBank/DDBJ whole genome shotgun (WGS) entry which is preliminary data.</text>
</comment>
<organism evidence="2 3">
    <name type="scientific">Streptomyces chattanoogensis</name>
    <dbReference type="NCBI Taxonomy" id="66876"/>
    <lineage>
        <taxon>Bacteria</taxon>
        <taxon>Bacillati</taxon>
        <taxon>Actinomycetota</taxon>
        <taxon>Actinomycetes</taxon>
        <taxon>Kitasatosporales</taxon>
        <taxon>Streptomycetaceae</taxon>
        <taxon>Streptomyces</taxon>
    </lineage>
</organism>
<gene>
    <name evidence="2" type="ORF">ADL29_28460</name>
</gene>
<protein>
    <submittedName>
        <fullName evidence="2">Uncharacterized protein</fullName>
    </submittedName>
</protein>
<reference evidence="3" key="1">
    <citation type="submission" date="2015-07" db="EMBL/GenBank/DDBJ databases">
        <authorList>
            <person name="Ju K.-S."/>
            <person name="Doroghazi J.R."/>
            <person name="Metcalf W.W."/>
        </authorList>
    </citation>
    <scope>NUCLEOTIDE SEQUENCE [LARGE SCALE GENOMIC DNA]</scope>
    <source>
        <strain evidence="3">NRRL ISP-5002</strain>
    </source>
</reference>
<dbReference type="AlphaFoldDB" id="A0A0N0GXF8"/>